<keyword evidence="1" id="KW-1133">Transmembrane helix</keyword>
<keyword evidence="1" id="KW-0472">Membrane</keyword>
<accession>A0A6S6TBN8</accession>
<organism evidence="3">
    <name type="scientific">uncultured Sulfurovum sp</name>
    <dbReference type="NCBI Taxonomy" id="269237"/>
    <lineage>
        <taxon>Bacteria</taxon>
        <taxon>Pseudomonadati</taxon>
        <taxon>Campylobacterota</taxon>
        <taxon>Epsilonproteobacteria</taxon>
        <taxon>Campylobacterales</taxon>
        <taxon>Sulfurovaceae</taxon>
        <taxon>Sulfurovum</taxon>
        <taxon>environmental samples</taxon>
    </lineage>
</organism>
<reference evidence="3" key="1">
    <citation type="submission" date="2020-01" db="EMBL/GenBank/DDBJ databases">
        <authorList>
            <person name="Meier V. D."/>
            <person name="Meier V D."/>
        </authorList>
    </citation>
    <scope>NUCLEOTIDE SEQUENCE</scope>
    <source>
        <strain evidence="3">HLG_WM_MAG_02</strain>
    </source>
</reference>
<sequence length="210" mass="23692">MLNMFKFRKAILLAFLFSPFLNASSFILKNDNLKPEAIELINKMGNELLTKTTINAYIISTNEAFPVGFNLVEYSQKFNDKMNKPNVLYIFAPNALITPKSDITGRVGIIPSSKDIAQLYDYSDVRDAGLNVITVKDKNSKEDKENIGVVQAYSELADNIADSKKVEMETTIPNDTRTLISILRVIVVIGLILVTWIYLIRPLVIREKND</sequence>
<keyword evidence="1" id="KW-0812">Transmembrane</keyword>
<feature type="chain" id="PRO_5028071142" evidence="2">
    <location>
        <begin position="24"/>
        <end position="210"/>
    </location>
</feature>
<name>A0A6S6TBN8_9BACT</name>
<protein>
    <submittedName>
        <fullName evidence="3">Arginine/ornithine antiporter ArcD</fullName>
    </submittedName>
</protein>
<keyword evidence="2" id="KW-0732">Signal</keyword>
<evidence type="ECO:0000313" key="3">
    <source>
        <dbReference type="EMBL" id="CAA6812493.1"/>
    </source>
</evidence>
<feature type="signal peptide" evidence="2">
    <location>
        <begin position="1"/>
        <end position="23"/>
    </location>
</feature>
<evidence type="ECO:0000256" key="1">
    <source>
        <dbReference type="SAM" id="Phobius"/>
    </source>
</evidence>
<dbReference type="AlphaFoldDB" id="A0A6S6TBN8"/>
<proteinExistence type="predicted"/>
<gene>
    <name evidence="3" type="ORF">HELGO_WM15531</name>
</gene>
<dbReference type="EMBL" id="CACVAZ010000074">
    <property type="protein sequence ID" value="CAA6812493.1"/>
    <property type="molecule type" value="Genomic_DNA"/>
</dbReference>
<evidence type="ECO:0000256" key="2">
    <source>
        <dbReference type="SAM" id="SignalP"/>
    </source>
</evidence>
<feature type="transmembrane region" description="Helical" evidence="1">
    <location>
        <begin position="179"/>
        <end position="200"/>
    </location>
</feature>